<proteinExistence type="predicted"/>
<dbReference type="Proteomes" id="UP000789702">
    <property type="component" value="Unassembled WGS sequence"/>
</dbReference>
<organism evidence="1 2">
    <name type="scientific">Dentiscutata heterogama</name>
    <dbReference type="NCBI Taxonomy" id="1316150"/>
    <lineage>
        <taxon>Eukaryota</taxon>
        <taxon>Fungi</taxon>
        <taxon>Fungi incertae sedis</taxon>
        <taxon>Mucoromycota</taxon>
        <taxon>Glomeromycotina</taxon>
        <taxon>Glomeromycetes</taxon>
        <taxon>Diversisporales</taxon>
        <taxon>Gigasporaceae</taxon>
        <taxon>Dentiscutata</taxon>
    </lineage>
</organism>
<evidence type="ECO:0000313" key="2">
    <source>
        <dbReference type="Proteomes" id="UP000789702"/>
    </source>
</evidence>
<reference evidence="1" key="1">
    <citation type="submission" date="2021-06" db="EMBL/GenBank/DDBJ databases">
        <authorList>
            <person name="Kallberg Y."/>
            <person name="Tangrot J."/>
            <person name="Rosling A."/>
        </authorList>
    </citation>
    <scope>NUCLEOTIDE SEQUENCE</scope>
    <source>
        <strain evidence="1">IL203A</strain>
    </source>
</reference>
<name>A0ACA9MBJ6_9GLOM</name>
<comment type="caution">
    <text evidence="1">The sequence shown here is derived from an EMBL/GenBank/DDBJ whole genome shotgun (WGS) entry which is preliminary data.</text>
</comment>
<dbReference type="EMBL" id="CAJVPU010008312">
    <property type="protein sequence ID" value="CAG8582368.1"/>
    <property type="molecule type" value="Genomic_DNA"/>
</dbReference>
<feature type="non-terminal residue" evidence="1">
    <location>
        <position position="131"/>
    </location>
</feature>
<protein>
    <submittedName>
        <fullName evidence="1">9727_t:CDS:1</fullName>
    </submittedName>
</protein>
<accession>A0ACA9MBJ6</accession>
<sequence>MKLCCKVEDKRKQQLKAARAKKCICITKELDYENLDNHIWSDKKIDERASDYFAVLLTAAKLKKATQNTQSITAYFAPTLMYSNVAFALISTCESSTASMEIEQIEVKPIEMELTEMESMNVELAELGLTK</sequence>
<evidence type="ECO:0000313" key="1">
    <source>
        <dbReference type="EMBL" id="CAG8582368.1"/>
    </source>
</evidence>
<keyword evidence="2" id="KW-1185">Reference proteome</keyword>
<gene>
    <name evidence="1" type="ORF">DHETER_LOCUS6524</name>
</gene>